<evidence type="ECO:0000313" key="2">
    <source>
        <dbReference type="EMBL" id="MBP2168360.1"/>
    </source>
</evidence>
<accession>A0ABS4P6Y3</accession>
<dbReference type="Gene3D" id="1.10.10.10">
    <property type="entry name" value="Winged helix-like DNA-binding domain superfamily/Winged helix DNA-binding domain"/>
    <property type="match status" value="1"/>
</dbReference>
<reference evidence="3" key="2">
    <citation type="submission" date="2023-07" db="EMBL/GenBank/DDBJ databases">
        <title>Genome mining of underrepresented organisms for secondary metabolites.</title>
        <authorList>
            <person name="D'Agostino P.M."/>
        </authorList>
    </citation>
    <scope>NUCLEOTIDE SEQUENCE [LARGE SCALE GENOMIC DNA]</scope>
    <source>
        <strain evidence="3">WS4403</strain>
    </source>
</reference>
<reference evidence="2 3" key="1">
    <citation type="submission" date="2021-03" db="EMBL/GenBank/DDBJ databases">
        <authorList>
            <person name="D'Agostino P."/>
            <person name="Huntemann M."/>
            <person name="Clum A."/>
            <person name="Spunde A."/>
            <person name="Palaniappan K."/>
            <person name="Ritter S."/>
            <person name="Mikhailova N."/>
            <person name="Chen I.-M."/>
            <person name="Stamatis D."/>
            <person name="Reddy T."/>
            <person name="O'Malley R."/>
            <person name="Daum C."/>
            <person name="Shapiro N."/>
            <person name="Ivanova N."/>
            <person name="Kyrpides N."/>
            <person name="Woyke T."/>
        </authorList>
    </citation>
    <scope>NUCLEOTIDE SEQUENCE [LARGE SCALE GENOMIC DNA]</scope>
    <source>
        <strain evidence="2 3">WS4403</strain>
    </source>
</reference>
<keyword evidence="3" id="KW-1185">Reference proteome</keyword>
<dbReference type="RefSeq" id="WP_017801325.1">
    <property type="nucleotide sequence ID" value="NZ_JAGGMQ010000001.1"/>
</dbReference>
<dbReference type="Pfam" id="PF09339">
    <property type="entry name" value="HTH_IclR"/>
    <property type="match status" value="1"/>
</dbReference>
<feature type="domain" description="HTH iclR-type" evidence="1">
    <location>
        <begin position="3"/>
        <end position="64"/>
    </location>
</feature>
<dbReference type="Proteomes" id="UP001195624">
    <property type="component" value="Unassembled WGS sequence"/>
</dbReference>
<dbReference type="SUPFAM" id="SSF46785">
    <property type="entry name" value="Winged helix' DNA-binding domain"/>
    <property type="match status" value="1"/>
</dbReference>
<protein>
    <submittedName>
        <fullName evidence="2">DNA-binding IclR family transcriptional regulator</fullName>
    </submittedName>
</protein>
<dbReference type="GO" id="GO:0003677">
    <property type="term" value="F:DNA binding"/>
    <property type="evidence" value="ECO:0007669"/>
    <property type="project" value="UniProtKB-KW"/>
</dbReference>
<dbReference type="InterPro" id="IPR036388">
    <property type="entry name" value="WH-like_DNA-bd_sf"/>
</dbReference>
<dbReference type="InterPro" id="IPR005471">
    <property type="entry name" value="Tscrpt_reg_IclR_N"/>
</dbReference>
<evidence type="ECO:0000259" key="1">
    <source>
        <dbReference type="PROSITE" id="PS51077"/>
    </source>
</evidence>
<dbReference type="InterPro" id="IPR036390">
    <property type="entry name" value="WH_DNA-bd_sf"/>
</dbReference>
<dbReference type="PROSITE" id="PS51077">
    <property type="entry name" value="HTH_ICLR"/>
    <property type="match status" value="1"/>
</dbReference>
<gene>
    <name evidence="2" type="ORF">J2125_001552</name>
</gene>
<organism evidence="2 3">
    <name type="scientific">Winslowiella toletana</name>
    <dbReference type="NCBI Taxonomy" id="92490"/>
    <lineage>
        <taxon>Bacteria</taxon>
        <taxon>Pseudomonadati</taxon>
        <taxon>Pseudomonadota</taxon>
        <taxon>Gammaproteobacteria</taxon>
        <taxon>Enterobacterales</taxon>
        <taxon>Erwiniaceae</taxon>
        <taxon>Winslowiella</taxon>
    </lineage>
</organism>
<evidence type="ECO:0000313" key="3">
    <source>
        <dbReference type="Proteomes" id="UP001195624"/>
    </source>
</evidence>
<proteinExistence type="predicted"/>
<keyword evidence="2" id="KW-0238">DNA-binding</keyword>
<name>A0ABS4P6Y3_9GAMM</name>
<comment type="caution">
    <text evidence="2">The sequence shown here is derived from an EMBL/GenBank/DDBJ whole genome shotgun (WGS) entry which is preliminary data.</text>
</comment>
<sequence>MLNHSIYDAFRCLDLLAASREPVGIRDMGRRLNLDSAKVTRIMQSLLSLDMVHRNEKRKYSVGIGVHRISALSIHHSAFYTAVIDTLEEIGKHDISIVIGVLKDRHVVYLIHTRKGVSVARAIGNYHTVAAIDSVIGLKLLAQKSDEEIIALTGIHDFNLIADDLAQARKNQVLVKTFQDDEYRMACMIPGMQAAIALSNFTGSIKDLDKLQSFLLCAAQKIGGV</sequence>
<dbReference type="EMBL" id="JAGGMQ010000001">
    <property type="protein sequence ID" value="MBP2168360.1"/>
    <property type="molecule type" value="Genomic_DNA"/>
</dbReference>